<sequence length="345" mass="37992">PDGLCKTPMRLDMYFPMKSDWDMHPGRTPGDTRPQWEGSRQTELAGASAENEQQSQGSDGSLGSVTQCAVREGHTAGPRTQTTPVLWENRTEHAQQSGFTSSHECLDLVTGTCWWRQKASALALIRPWLRASAVLVFLLLQIKHPERDLSWKRFVFTGSVVTPAERQEGGEGMVEGWREAGVTGRMGGCRVPAPLGSHIQPISGEPENLGSILKLEGPADSCCASWVESKRLSGGLESSFNVLIALQMLSVVFTQLSPNINSPRTILKVNARLCSFIQAFRSLTADYLIWRGSEVYTADSGSEGCCLRTTQGKNQQTPEVMWLRVERRRGGHLSLTQNRIAGDVH</sequence>
<dbReference type="EMBL" id="CM043789">
    <property type="protein sequence ID" value="KAI4827358.1"/>
    <property type="molecule type" value="Genomic_DNA"/>
</dbReference>
<gene>
    <name evidence="1" type="ORF">KUCAC02_030760</name>
</gene>
<accession>A0ACB9XL39</accession>
<keyword evidence="2" id="KW-1185">Reference proteome</keyword>
<evidence type="ECO:0000313" key="1">
    <source>
        <dbReference type="EMBL" id="KAI4827358.1"/>
    </source>
</evidence>
<comment type="caution">
    <text evidence="1">The sequence shown here is derived from an EMBL/GenBank/DDBJ whole genome shotgun (WGS) entry which is preliminary data.</text>
</comment>
<reference evidence="1" key="1">
    <citation type="submission" date="2022-05" db="EMBL/GenBank/DDBJ databases">
        <title>Chromosome-level genome of Chaenocephalus aceratus.</title>
        <authorList>
            <person name="Park H."/>
        </authorList>
    </citation>
    <scope>NUCLEOTIDE SEQUENCE</scope>
    <source>
        <strain evidence="1">KU_202001</strain>
    </source>
</reference>
<name>A0ACB9XL39_CHAAC</name>
<dbReference type="Proteomes" id="UP001057452">
    <property type="component" value="Chromosome 5"/>
</dbReference>
<feature type="non-terminal residue" evidence="1">
    <location>
        <position position="1"/>
    </location>
</feature>
<evidence type="ECO:0000313" key="2">
    <source>
        <dbReference type="Proteomes" id="UP001057452"/>
    </source>
</evidence>
<protein>
    <submittedName>
        <fullName evidence="1">Uncharacterized protein</fullName>
    </submittedName>
</protein>
<feature type="non-terminal residue" evidence="1">
    <location>
        <position position="345"/>
    </location>
</feature>
<organism evidence="1 2">
    <name type="scientific">Chaenocephalus aceratus</name>
    <name type="common">Blackfin icefish</name>
    <name type="synonym">Chaenichthys aceratus</name>
    <dbReference type="NCBI Taxonomy" id="36190"/>
    <lineage>
        <taxon>Eukaryota</taxon>
        <taxon>Metazoa</taxon>
        <taxon>Chordata</taxon>
        <taxon>Craniata</taxon>
        <taxon>Vertebrata</taxon>
        <taxon>Euteleostomi</taxon>
        <taxon>Actinopterygii</taxon>
        <taxon>Neopterygii</taxon>
        <taxon>Teleostei</taxon>
        <taxon>Neoteleostei</taxon>
        <taxon>Acanthomorphata</taxon>
        <taxon>Eupercaria</taxon>
        <taxon>Perciformes</taxon>
        <taxon>Notothenioidei</taxon>
        <taxon>Channichthyidae</taxon>
        <taxon>Chaenocephalus</taxon>
    </lineage>
</organism>
<proteinExistence type="predicted"/>